<name>Q1IV13_KORVE</name>
<dbReference type="EMBL" id="CP000360">
    <property type="protein sequence ID" value="ABF39287.1"/>
    <property type="molecule type" value="Genomic_DNA"/>
</dbReference>
<evidence type="ECO:0000256" key="1">
    <source>
        <dbReference type="ARBA" id="ARBA00006479"/>
    </source>
</evidence>
<dbReference type="PANTHER" id="PTHR18964">
    <property type="entry name" value="ROK (REPRESSOR, ORF, KINASE) FAMILY"/>
    <property type="match status" value="1"/>
</dbReference>
<evidence type="ECO:0000313" key="2">
    <source>
        <dbReference type="EMBL" id="ABF39287.1"/>
    </source>
</evidence>
<dbReference type="SUPFAM" id="SSF53067">
    <property type="entry name" value="Actin-like ATPase domain"/>
    <property type="match status" value="1"/>
</dbReference>
<dbReference type="Gene3D" id="3.30.420.40">
    <property type="match status" value="2"/>
</dbReference>
<keyword evidence="2" id="KW-0808">Transferase</keyword>
<dbReference type="PANTHER" id="PTHR18964:SF149">
    <property type="entry name" value="BIFUNCTIONAL UDP-N-ACETYLGLUCOSAMINE 2-EPIMERASE_N-ACETYLMANNOSAMINE KINASE"/>
    <property type="match status" value="1"/>
</dbReference>
<organism evidence="2 3">
    <name type="scientific">Koribacter versatilis (strain Ellin345)</name>
    <dbReference type="NCBI Taxonomy" id="204669"/>
    <lineage>
        <taxon>Bacteria</taxon>
        <taxon>Pseudomonadati</taxon>
        <taxon>Acidobacteriota</taxon>
        <taxon>Terriglobia</taxon>
        <taxon>Terriglobales</taxon>
        <taxon>Candidatus Korobacteraceae</taxon>
        <taxon>Candidatus Korobacter</taxon>
    </lineage>
</organism>
<evidence type="ECO:0000313" key="3">
    <source>
        <dbReference type="Proteomes" id="UP000002432"/>
    </source>
</evidence>
<reference evidence="2 3" key="1">
    <citation type="journal article" date="2009" name="Appl. Environ. Microbiol.">
        <title>Three genomes from the phylum Acidobacteria provide insight into the lifestyles of these microorganisms in soils.</title>
        <authorList>
            <person name="Ward N.L."/>
            <person name="Challacombe J.F."/>
            <person name="Janssen P.H."/>
            <person name="Henrissat B."/>
            <person name="Coutinho P.M."/>
            <person name="Wu M."/>
            <person name="Xie G."/>
            <person name="Haft D.H."/>
            <person name="Sait M."/>
            <person name="Badger J."/>
            <person name="Barabote R.D."/>
            <person name="Bradley B."/>
            <person name="Brettin T.S."/>
            <person name="Brinkac L.M."/>
            <person name="Bruce D."/>
            <person name="Creasy T."/>
            <person name="Daugherty S.C."/>
            <person name="Davidsen T.M."/>
            <person name="DeBoy R.T."/>
            <person name="Detter J.C."/>
            <person name="Dodson R.J."/>
            <person name="Durkin A.S."/>
            <person name="Ganapathy A."/>
            <person name="Gwinn-Giglio M."/>
            <person name="Han C.S."/>
            <person name="Khouri H."/>
            <person name="Kiss H."/>
            <person name="Kothari S.P."/>
            <person name="Madupu R."/>
            <person name="Nelson K.E."/>
            <person name="Nelson W.C."/>
            <person name="Paulsen I."/>
            <person name="Penn K."/>
            <person name="Ren Q."/>
            <person name="Rosovitz M.J."/>
            <person name="Selengut J.D."/>
            <person name="Shrivastava S."/>
            <person name="Sullivan S.A."/>
            <person name="Tapia R."/>
            <person name="Thompson L.S."/>
            <person name="Watkins K.L."/>
            <person name="Yang Q."/>
            <person name="Yu C."/>
            <person name="Zafar N."/>
            <person name="Zhou L."/>
            <person name="Kuske C.R."/>
        </authorList>
    </citation>
    <scope>NUCLEOTIDE SEQUENCE [LARGE SCALE GENOMIC DNA]</scope>
    <source>
        <strain evidence="2 3">Ellin345</strain>
    </source>
</reference>
<dbReference type="Pfam" id="PF00480">
    <property type="entry name" value="ROK"/>
    <property type="match status" value="1"/>
</dbReference>
<dbReference type="STRING" id="204669.Acid345_0282"/>
<proteinExistence type="inferred from homology"/>
<gene>
    <name evidence="2" type="ordered locus">Acid345_0282</name>
</gene>
<dbReference type="HOGENOM" id="CLU_036604_0_1_0"/>
<dbReference type="InterPro" id="IPR049874">
    <property type="entry name" value="ROK_cs"/>
</dbReference>
<dbReference type="PROSITE" id="PS01125">
    <property type="entry name" value="ROK"/>
    <property type="match status" value="1"/>
</dbReference>
<dbReference type="Proteomes" id="UP000002432">
    <property type="component" value="Chromosome"/>
</dbReference>
<comment type="similarity">
    <text evidence="1">Belongs to the ROK (NagC/XylR) family.</text>
</comment>
<dbReference type="InterPro" id="IPR000600">
    <property type="entry name" value="ROK"/>
</dbReference>
<dbReference type="OrthoDB" id="9795247at2"/>
<dbReference type="InterPro" id="IPR043129">
    <property type="entry name" value="ATPase_NBD"/>
</dbReference>
<dbReference type="eggNOG" id="COG1940">
    <property type="taxonomic scope" value="Bacteria"/>
</dbReference>
<dbReference type="GO" id="GO:0004340">
    <property type="term" value="F:glucokinase activity"/>
    <property type="evidence" value="ECO:0007669"/>
    <property type="project" value="UniProtKB-EC"/>
</dbReference>
<dbReference type="EnsemblBacteria" id="ABF39287">
    <property type="protein sequence ID" value="ABF39287"/>
    <property type="gene ID" value="Acid345_0282"/>
</dbReference>
<dbReference type="KEGG" id="aba:Acid345_0282"/>
<accession>Q1IV13</accession>
<dbReference type="RefSeq" id="WP_011521089.1">
    <property type="nucleotide sequence ID" value="NC_008009.1"/>
</dbReference>
<protein>
    <submittedName>
        <fullName evidence="2">Glucokinase</fullName>
        <ecNumber evidence="2">2.7.1.2</ecNumber>
    </submittedName>
</protein>
<dbReference type="AlphaFoldDB" id="Q1IV13"/>
<dbReference type="EC" id="2.7.1.2" evidence="2"/>
<keyword evidence="3" id="KW-1185">Reference proteome</keyword>
<sequence length="335" mass="35403">MGARGEAFLGVDIGGTKVAAGLVNDNGELLYKTRNPMNCSRGADEAVNAVREAIDRTIRENPEAEVRAIGLSSPGSVDPRTGTVVMATNLPCWKNFGLAEIIAKQYGLPTELHNDANAAGLAEAVWGNGVGYDSVFYATVGTGIGTAILFDRQVYLGRTGSAGEGGHMSINFDHRGPRCACGKPGCIEYLAAGPGIATRARRRIESASGNEGAKLIELAGGDVSKITGETVEAAWKAGDRLATEVFEETADYIAIWLGNIVDFLEPDVIVMGGGVGNMLSPWYPRIREYLRSWSVNPRAGEIPFVQAKYGPDSGIVGAAALVVHPGQYIMHAPTH</sequence>